<name>A0A3P7N992_CYLGO</name>
<evidence type="ECO:0000313" key="2">
    <source>
        <dbReference type="Proteomes" id="UP000271889"/>
    </source>
</evidence>
<organism evidence="1 2">
    <name type="scientific">Cylicostephanus goldi</name>
    <name type="common">Nematode worm</name>
    <dbReference type="NCBI Taxonomy" id="71465"/>
    <lineage>
        <taxon>Eukaryota</taxon>
        <taxon>Metazoa</taxon>
        <taxon>Ecdysozoa</taxon>
        <taxon>Nematoda</taxon>
        <taxon>Chromadorea</taxon>
        <taxon>Rhabditida</taxon>
        <taxon>Rhabditina</taxon>
        <taxon>Rhabditomorpha</taxon>
        <taxon>Strongyloidea</taxon>
        <taxon>Strongylidae</taxon>
        <taxon>Cylicostephanus</taxon>
    </lineage>
</organism>
<dbReference type="AlphaFoldDB" id="A0A3P7N992"/>
<gene>
    <name evidence="1" type="ORF">CGOC_LOCUS13898</name>
</gene>
<accession>A0A3P7N992</accession>
<dbReference type="EMBL" id="UYRV01136410">
    <property type="protein sequence ID" value="VDN39134.1"/>
    <property type="molecule type" value="Genomic_DNA"/>
</dbReference>
<protein>
    <submittedName>
        <fullName evidence="1">Uncharacterized protein</fullName>
    </submittedName>
</protein>
<reference evidence="1 2" key="1">
    <citation type="submission" date="2018-11" db="EMBL/GenBank/DDBJ databases">
        <authorList>
            <consortium name="Pathogen Informatics"/>
        </authorList>
    </citation>
    <scope>NUCLEOTIDE SEQUENCE [LARGE SCALE GENOMIC DNA]</scope>
</reference>
<dbReference type="Proteomes" id="UP000271889">
    <property type="component" value="Unassembled WGS sequence"/>
</dbReference>
<proteinExistence type="predicted"/>
<evidence type="ECO:0000313" key="1">
    <source>
        <dbReference type="EMBL" id="VDN39134.1"/>
    </source>
</evidence>
<sequence>MPHVTPGCELRLYLCNAFPSAVIVLNSMVFDFEVVKAAPSIKTDVDCEVNDEQFLCLRASDLYLQTPRISEKGLNGLILVRNNAIVCPK</sequence>
<keyword evidence="2" id="KW-1185">Reference proteome</keyword>